<dbReference type="Pfam" id="PF06305">
    <property type="entry name" value="LapA_dom"/>
    <property type="match status" value="1"/>
</dbReference>
<keyword evidence="1" id="KW-1003">Cell membrane</keyword>
<organism evidence="7 8">
    <name type="scientific">Aquipseudomonas campi</name>
    <dbReference type="NCBI Taxonomy" id="2731681"/>
    <lineage>
        <taxon>Bacteria</taxon>
        <taxon>Pseudomonadati</taxon>
        <taxon>Pseudomonadota</taxon>
        <taxon>Gammaproteobacteria</taxon>
        <taxon>Pseudomonadales</taxon>
        <taxon>Pseudomonadaceae</taxon>
        <taxon>Aquipseudomonas</taxon>
    </lineage>
</organism>
<evidence type="ECO:0000313" key="7">
    <source>
        <dbReference type="EMBL" id="QKE63844.1"/>
    </source>
</evidence>
<feature type="domain" description="Lipopolysaccharide assembly protein A" evidence="6">
    <location>
        <begin position="28"/>
        <end position="88"/>
    </location>
</feature>
<keyword evidence="4 5" id="KW-0472">Membrane</keyword>
<dbReference type="GO" id="GO:0005886">
    <property type="term" value="C:plasma membrane"/>
    <property type="evidence" value="ECO:0007669"/>
    <property type="project" value="InterPro"/>
</dbReference>
<dbReference type="RefSeq" id="WP_173208100.1">
    <property type="nucleotide sequence ID" value="NZ_CP053697.2"/>
</dbReference>
<keyword evidence="3 5" id="KW-1133">Transmembrane helix</keyword>
<evidence type="ECO:0000256" key="3">
    <source>
        <dbReference type="ARBA" id="ARBA00022989"/>
    </source>
</evidence>
<sequence length="96" mass="10792">MLTGFKRFLLILGLLLVGLAVLVFILENRQASHLVFLGWLTPELPVSVLMSLAFIVGAVFSLLLNLWLLGRLRARIARQQRELLSLRKGREVQSAP</sequence>
<evidence type="ECO:0000256" key="2">
    <source>
        <dbReference type="ARBA" id="ARBA00022692"/>
    </source>
</evidence>
<keyword evidence="8" id="KW-1185">Reference proteome</keyword>
<protein>
    <submittedName>
        <fullName evidence="7">LapA family protein</fullName>
    </submittedName>
</protein>
<dbReference type="KEGG" id="pcam:HNE05_10940"/>
<reference evidence="7" key="1">
    <citation type="submission" date="2020-07" db="EMBL/GenBank/DDBJ databases">
        <title>Nitrate ammonifying Pseudomonas campi sp. nov. isolated from German agricultural grassland.</title>
        <authorList>
            <person name="Timsy T."/>
            <person name="Ulrich A."/>
            <person name="Spanner T."/>
            <person name="Foesel B."/>
            <person name="Kolb S."/>
            <person name="Horn M.A."/>
            <person name="Behrendt U."/>
        </authorList>
    </citation>
    <scope>NUCLEOTIDE SEQUENCE</scope>
    <source>
        <strain evidence="7">S1-A32-2</strain>
    </source>
</reference>
<dbReference type="EMBL" id="CP053697">
    <property type="protein sequence ID" value="QKE63844.1"/>
    <property type="molecule type" value="Genomic_DNA"/>
</dbReference>
<dbReference type="AlphaFoldDB" id="A0A6M8F5J1"/>
<proteinExistence type="predicted"/>
<dbReference type="InterPro" id="IPR010445">
    <property type="entry name" value="LapA_dom"/>
</dbReference>
<evidence type="ECO:0000256" key="4">
    <source>
        <dbReference type="ARBA" id="ARBA00023136"/>
    </source>
</evidence>
<gene>
    <name evidence="7" type="ORF">HNE05_10940</name>
</gene>
<name>A0A6M8F5J1_9GAMM</name>
<evidence type="ECO:0000256" key="5">
    <source>
        <dbReference type="SAM" id="Phobius"/>
    </source>
</evidence>
<feature type="transmembrane region" description="Helical" evidence="5">
    <location>
        <begin position="47"/>
        <end position="69"/>
    </location>
</feature>
<accession>A0A6M8F5J1</accession>
<keyword evidence="2 5" id="KW-0812">Transmembrane</keyword>
<evidence type="ECO:0000313" key="8">
    <source>
        <dbReference type="Proteomes" id="UP000501379"/>
    </source>
</evidence>
<dbReference type="Proteomes" id="UP000501379">
    <property type="component" value="Chromosome"/>
</dbReference>
<evidence type="ECO:0000256" key="1">
    <source>
        <dbReference type="ARBA" id="ARBA00022475"/>
    </source>
</evidence>
<evidence type="ECO:0000259" key="6">
    <source>
        <dbReference type="Pfam" id="PF06305"/>
    </source>
</evidence>